<evidence type="ECO:0000313" key="2">
    <source>
        <dbReference type="Proteomes" id="UP000322822"/>
    </source>
</evidence>
<dbReference type="RefSeq" id="WP_150373968.1">
    <property type="nucleotide sequence ID" value="NZ_CP044066.1"/>
</dbReference>
<reference evidence="1 2" key="1">
    <citation type="submission" date="2019-09" db="EMBL/GenBank/DDBJ databases">
        <title>FDA dAtabase for Regulatory Grade micrObial Sequences (FDA-ARGOS): Supporting development and validation of Infectious Disease Dx tests.</title>
        <authorList>
            <person name="Sciortino C."/>
            <person name="Tallon L."/>
            <person name="Sadzewicz L."/>
            <person name="Vavikolanu K."/>
            <person name="Mehta A."/>
            <person name="Aluvathingal J."/>
            <person name="Nadendla S."/>
            <person name="Nandy P."/>
            <person name="Geyer C."/>
            <person name="Yan Y."/>
            <person name="Sichtig H."/>
        </authorList>
    </citation>
    <scope>NUCLEOTIDE SEQUENCE [LARGE SCALE GENOMIC DNA]</scope>
    <source>
        <strain evidence="1 2">FDAARGOS_664</strain>
        <plasmid evidence="1 2">unnamed1</plasmid>
    </source>
</reference>
<dbReference type="AlphaFoldDB" id="A0A5P2H8R5"/>
<evidence type="ECO:0000313" key="1">
    <source>
        <dbReference type="EMBL" id="QET03903.1"/>
    </source>
</evidence>
<keyword evidence="1" id="KW-0614">Plasmid</keyword>
<name>A0A5P2H8R5_9BURK</name>
<organism evidence="1 2">
    <name type="scientific">Cupriavidus pauculus</name>
    <dbReference type="NCBI Taxonomy" id="82633"/>
    <lineage>
        <taxon>Bacteria</taxon>
        <taxon>Pseudomonadati</taxon>
        <taxon>Pseudomonadota</taxon>
        <taxon>Betaproteobacteria</taxon>
        <taxon>Burkholderiales</taxon>
        <taxon>Burkholderiaceae</taxon>
        <taxon>Cupriavidus</taxon>
    </lineage>
</organism>
<dbReference type="Proteomes" id="UP000322822">
    <property type="component" value="Plasmid unnamed1"/>
</dbReference>
<dbReference type="EMBL" id="CP044066">
    <property type="protein sequence ID" value="QET03903.1"/>
    <property type="molecule type" value="Genomic_DNA"/>
</dbReference>
<protein>
    <submittedName>
        <fullName evidence="1">Uncharacterized protein</fullName>
    </submittedName>
</protein>
<geneLocation type="plasmid" evidence="1">
    <name>unnamed1</name>
</geneLocation>
<sequence>MVHLKQVRRVSVLPIRENWHATPLFENGTAGKSQRFTEASAAWDWAVTIFPGVPVSIQTIRRRSVYAAGQK</sequence>
<proteinExistence type="predicted"/>
<accession>A0A5P2H8R5</accession>
<gene>
    <name evidence="1" type="ORF">FOB72_17180</name>
</gene>